<accession>A0A4Z2ITW6</accession>
<comment type="caution">
    <text evidence="1">The sequence shown here is derived from an EMBL/GenBank/DDBJ whole genome shotgun (WGS) entry which is preliminary data.</text>
</comment>
<dbReference type="EMBL" id="SRLO01000049">
    <property type="protein sequence ID" value="TNN80974.1"/>
    <property type="molecule type" value="Genomic_DNA"/>
</dbReference>
<protein>
    <submittedName>
        <fullName evidence="1">Uncharacterized protein</fullName>
    </submittedName>
</protein>
<keyword evidence="2" id="KW-1185">Reference proteome</keyword>
<reference evidence="1 2" key="1">
    <citation type="submission" date="2019-03" db="EMBL/GenBank/DDBJ databases">
        <title>First draft genome of Liparis tanakae, snailfish: a comprehensive survey of snailfish specific genes.</title>
        <authorList>
            <person name="Kim W."/>
            <person name="Song I."/>
            <person name="Jeong J.-H."/>
            <person name="Kim D."/>
            <person name="Kim S."/>
            <person name="Ryu S."/>
            <person name="Song J.Y."/>
            <person name="Lee S.K."/>
        </authorList>
    </citation>
    <scope>NUCLEOTIDE SEQUENCE [LARGE SCALE GENOMIC DNA]</scope>
    <source>
        <tissue evidence="1">Muscle</tissue>
    </source>
</reference>
<dbReference type="AlphaFoldDB" id="A0A4Z2ITW6"/>
<organism evidence="1 2">
    <name type="scientific">Liparis tanakae</name>
    <name type="common">Tanaka's snailfish</name>
    <dbReference type="NCBI Taxonomy" id="230148"/>
    <lineage>
        <taxon>Eukaryota</taxon>
        <taxon>Metazoa</taxon>
        <taxon>Chordata</taxon>
        <taxon>Craniata</taxon>
        <taxon>Vertebrata</taxon>
        <taxon>Euteleostomi</taxon>
        <taxon>Actinopterygii</taxon>
        <taxon>Neopterygii</taxon>
        <taxon>Teleostei</taxon>
        <taxon>Neoteleostei</taxon>
        <taxon>Acanthomorphata</taxon>
        <taxon>Eupercaria</taxon>
        <taxon>Perciformes</taxon>
        <taxon>Cottioidei</taxon>
        <taxon>Cottales</taxon>
        <taxon>Liparidae</taxon>
        <taxon>Liparis</taxon>
    </lineage>
</organism>
<proteinExistence type="predicted"/>
<gene>
    <name evidence="1" type="ORF">EYF80_008630</name>
</gene>
<evidence type="ECO:0000313" key="1">
    <source>
        <dbReference type="EMBL" id="TNN80974.1"/>
    </source>
</evidence>
<evidence type="ECO:0000313" key="2">
    <source>
        <dbReference type="Proteomes" id="UP000314294"/>
    </source>
</evidence>
<dbReference type="Proteomes" id="UP000314294">
    <property type="component" value="Unassembled WGS sequence"/>
</dbReference>
<name>A0A4Z2ITW6_9TELE</name>
<sequence>MMMHSREGQSTARHIAERHGTNLAKLLKDRLEVLLFQIPGNLPHKQLDGVGLLHQDRVERRTGYSRGEGANRSGAGTLERSNRCWILEARLCFYKPPGVPGLEVWSWRSNRRVTRRATACEPFVPDACALPCARPPIVLAASSGLGAETMPLDVQPKRAAAADEHAVTTTTAVHARARHLAHTHTEHNV</sequence>